<dbReference type="OrthoDB" id="5918880at2"/>
<dbReference type="Proteomes" id="UP000436483">
    <property type="component" value="Unassembled WGS sequence"/>
</dbReference>
<gene>
    <name evidence="1" type="ORF">GR328_25125</name>
</gene>
<evidence type="ECO:0000313" key="2">
    <source>
        <dbReference type="Proteomes" id="UP000436483"/>
    </source>
</evidence>
<evidence type="ECO:0000313" key="1">
    <source>
        <dbReference type="EMBL" id="MXQ14670.1"/>
    </source>
</evidence>
<dbReference type="InterPro" id="IPR018912">
    <property type="entry name" value="DUF2478"/>
</dbReference>
<dbReference type="EMBL" id="WURB01000042">
    <property type="protein sequence ID" value="MXQ14670.1"/>
    <property type="molecule type" value="Genomic_DNA"/>
</dbReference>
<dbReference type="RefSeq" id="WP_160888389.1">
    <property type="nucleotide sequence ID" value="NZ_WURB01000042.1"/>
</dbReference>
<keyword evidence="2" id="KW-1185">Reference proteome</keyword>
<name>A0A7X3MX76_9HYPH</name>
<reference evidence="1 2" key="1">
    <citation type="submission" date="2019-12" db="EMBL/GenBank/DDBJ databases">
        <authorList>
            <person name="Yuan C.-G."/>
        </authorList>
    </citation>
    <scope>NUCLEOTIDE SEQUENCE [LARGE SCALE GENOMIC DNA]</scope>
    <source>
        <strain evidence="1 2">KCTC 23863</strain>
    </source>
</reference>
<proteinExistence type="predicted"/>
<comment type="caution">
    <text evidence="1">The sequence shown here is derived from an EMBL/GenBank/DDBJ whole genome shotgun (WGS) entry which is preliminary data.</text>
</comment>
<dbReference type="AlphaFoldDB" id="A0A7X3MX76"/>
<sequence>MRSIPGRIWVLLPAALLTTIAGPVGLAGAAGWGGRAIGAGCEVLFINRLGRQEVEGRGLLEKIVAVALAEIPLVAAASSELLPECLRILEQGVGPLKADADAI</sequence>
<organism evidence="1 2">
    <name type="scientific">Microvirga makkahensis</name>
    <dbReference type="NCBI Taxonomy" id="1128670"/>
    <lineage>
        <taxon>Bacteria</taxon>
        <taxon>Pseudomonadati</taxon>
        <taxon>Pseudomonadota</taxon>
        <taxon>Alphaproteobacteria</taxon>
        <taxon>Hyphomicrobiales</taxon>
        <taxon>Methylobacteriaceae</taxon>
        <taxon>Microvirga</taxon>
    </lineage>
</organism>
<accession>A0A7X3MX76</accession>
<dbReference type="Pfam" id="PF10649">
    <property type="entry name" value="DUF2478"/>
    <property type="match status" value="1"/>
</dbReference>
<reference evidence="1 2" key="2">
    <citation type="submission" date="2020-01" db="EMBL/GenBank/DDBJ databases">
        <title>Microvirga sp. nov., an arsenate reduction bacterium isolated from Tibet hotspring sediments.</title>
        <authorList>
            <person name="Xian W.-D."/>
            <person name="Li W.-J."/>
        </authorList>
    </citation>
    <scope>NUCLEOTIDE SEQUENCE [LARGE SCALE GENOMIC DNA]</scope>
    <source>
        <strain evidence="1 2">KCTC 23863</strain>
    </source>
</reference>
<protein>
    <submittedName>
        <fullName evidence="1">DUF2478 domain-containing protein</fullName>
    </submittedName>
</protein>